<proteinExistence type="predicted"/>
<gene>
    <name evidence="1" type="ORF">FE839_23625</name>
</gene>
<dbReference type="EMBL" id="VCHQ01000041">
    <property type="protein sequence ID" value="TLV04882.1"/>
    <property type="molecule type" value="Genomic_DNA"/>
</dbReference>
<name>A0A5R9L8M1_9ENTR</name>
<comment type="caution">
    <text evidence="1">The sequence shown here is derived from an EMBL/GenBank/DDBJ whole genome shotgun (WGS) entry which is preliminary data.</text>
</comment>
<dbReference type="AlphaFoldDB" id="A0A5R9L8M1"/>
<reference evidence="1 2" key="1">
    <citation type="submission" date="2019-05" db="EMBL/GenBank/DDBJ databases">
        <title>Genome sequence of Klebsiella sp strain TOUT106.</title>
        <authorList>
            <person name="Rahi P."/>
            <person name="Chaudhari D."/>
        </authorList>
    </citation>
    <scope>NUCLEOTIDE SEQUENCE [LARGE SCALE GENOMIC DNA]</scope>
    <source>
        <strain evidence="1 2">TOUT106</strain>
    </source>
</reference>
<dbReference type="Gene3D" id="1.20.58.250">
    <property type="entry name" value="DNA polymerase III-theta"/>
    <property type="match status" value="1"/>
</dbReference>
<sequence>MMENFVPLSVTEQQRIAADMAAFHAMCLKRDGAVAYKISELELAQPPAMRAYFRRRFRYWQGLYSAAFF</sequence>
<dbReference type="GO" id="GO:0003677">
    <property type="term" value="F:DNA binding"/>
    <property type="evidence" value="ECO:0007669"/>
    <property type="project" value="InterPro"/>
</dbReference>
<dbReference type="GO" id="GO:0003887">
    <property type="term" value="F:DNA-directed DNA polymerase activity"/>
    <property type="evidence" value="ECO:0007669"/>
    <property type="project" value="InterPro"/>
</dbReference>
<protein>
    <submittedName>
        <fullName evidence="1">Uncharacterized protein</fullName>
    </submittedName>
</protein>
<dbReference type="GO" id="GO:0006260">
    <property type="term" value="P:DNA replication"/>
    <property type="evidence" value="ECO:0007669"/>
    <property type="project" value="InterPro"/>
</dbReference>
<dbReference type="Proteomes" id="UP000307430">
    <property type="component" value="Unassembled WGS sequence"/>
</dbReference>
<evidence type="ECO:0000313" key="1">
    <source>
        <dbReference type="EMBL" id="TLV04882.1"/>
    </source>
</evidence>
<dbReference type="SUPFAM" id="SSF46575">
    <property type="entry name" value="DNA polymerase III theta subunit-like"/>
    <property type="match status" value="1"/>
</dbReference>
<evidence type="ECO:0000313" key="2">
    <source>
        <dbReference type="Proteomes" id="UP000307430"/>
    </source>
</evidence>
<dbReference type="InterPro" id="IPR036745">
    <property type="entry name" value="PolIII_theta_sf"/>
</dbReference>
<accession>A0A5R9L8M1</accession>
<keyword evidence="2" id="KW-1185">Reference proteome</keyword>
<dbReference type="RefSeq" id="WP_138363168.1">
    <property type="nucleotide sequence ID" value="NZ_VCHQ01000041.1"/>
</dbReference>
<organism evidence="1 2">
    <name type="scientific">Klebsiella indica</name>
    <dbReference type="NCBI Taxonomy" id="2582917"/>
    <lineage>
        <taxon>Bacteria</taxon>
        <taxon>Pseudomonadati</taxon>
        <taxon>Pseudomonadota</taxon>
        <taxon>Gammaproteobacteria</taxon>
        <taxon>Enterobacterales</taxon>
        <taxon>Enterobacteriaceae</taxon>
        <taxon>Klebsiella/Raoultella group</taxon>
        <taxon>Klebsiella</taxon>
    </lineage>
</organism>